<dbReference type="OrthoDB" id="10253869at2759"/>
<dbReference type="Gene3D" id="3.40.50.980">
    <property type="match status" value="3"/>
</dbReference>
<evidence type="ECO:0000259" key="4">
    <source>
        <dbReference type="Pfam" id="PF00501"/>
    </source>
</evidence>
<dbReference type="FunFam" id="3.30.300.30:FF:000007">
    <property type="entry name" value="4-coumarate--CoA ligase 2"/>
    <property type="match status" value="1"/>
</dbReference>
<dbReference type="AlphaFoldDB" id="A0A6H5HEZ8"/>
<evidence type="ECO:0000259" key="5">
    <source>
        <dbReference type="Pfam" id="PF13193"/>
    </source>
</evidence>
<evidence type="ECO:0000256" key="2">
    <source>
        <dbReference type="ARBA" id="ARBA00006432"/>
    </source>
</evidence>
<feature type="domain" description="AMP-dependent synthetase/ligase" evidence="4">
    <location>
        <begin position="58"/>
        <end position="143"/>
    </location>
</feature>
<dbReference type="GO" id="GO:0046949">
    <property type="term" value="P:fatty-acyl-CoA biosynthetic process"/>
    <property type="evidence" value="ECO:0007669"/>
    <property type="project" value="TreeGrafter"/>
</dbReference>
<protein>
    <recommendedName>
        <fullName evidence="8">AMP-dependent synthetase/ligase domain-containing protein</fullName>
    </recommendedName>
</protein>
<dbReference type="Gene3D" id="2.30.38.10">
    <property type="entry name" value="Luciferase, Domain 3"/>
    <property type="match status" value="1"/>
</dbReference>
<keyword evidence="3" id="KW-0576">Peroxisome</keyword>
<dbReference type="EMBL" id="CADCXU010028932">
    <property type="protein sequence ID" value="CAB0015350.1"/>
    <property type="molecule type" value="Genomic_DNA"/>
</dbReference>
<dbReference type="InterPro" id="IPR000873">
    <property type="entry name" value="AMP-dep_synth/lig_dom"/>
</dbReference>
<name>A0A6H5HEZ8_9HEMI</name>
<evidence type="ECO:0000313" key="6">
    <source>
        <dbReference type="EMBL" id="CAB0015350.1"/>
    </source>
</evidence>
<dbReference type="InterPro" id="IPR045851">
    <property type="entry name" value="AMP-bd_C_sf"/>
</dbReference>
<dbReference type="GO" id="GO:0005777">
    <property type="term" value="C:peroxisome"/>
    <property type="evidence" value="ECO:0007669"/>
    <property type="project" value="UniProtKB-SubCell"/>
</dbReference>
<comment type="subcellular location">
    <subcellularLocation>
        <location evidence="1">Peroxisome</location>
    </subcellularLocation>
</comment>
<keyword evidence="7" id="KW-1185">Reference proteome</keyword>
<dbReference type="SUPFAM" id="SSF56801">
    <property type="entry name" value="Acetyl-CoA synthetase-like"/>
    <property type="match status" value="1"/>
</dbReference>
<dbReference type="PROSITE" id="PS00455">
    <property type="entry name" value="AMP_BINDING"/>
    <property type="match status" value="1"/>
</dbReference>
<feature type="domain" description="AMP-dependent synthetase/ligase" evidence="4">
    <location>
        <begin position="158"/>
        <end position="378"/>
    </location>
</feature>
<dbReference type="Gene3D" id="3.30.300.30">
    <property type="match status" value="1"/>
</dbReference>
<dbReference type="PANTHER" id="PTHR24096">
    <property type="entry name" value="LONG-CHAIN-FATTY-ACID--COA LIGASE"/>
    <property type="match status" value="1"/>
</dbReference>
<dbReference type="Proteomes" id="UP000479000">
    <property type="component" value="Unassembled WGS sequence"/>
</dbReference>
<organism evidence="6 7">
    <name type="scientific">Nesidiocoris tenuis</name>
    <dbReference type="NCBI Taxonomy" id="355587"/>
    <lineage>
        <taxon>Eukaryota</taxon>
        <taxon>Metazoa</taxon>
        <taxon>Ecdysozoa</taxon>
        <taxon>Arthropoda</taxon>
        <taxon>Hexapoda</taxon>
        <taxon>Insecta</taxon>
        <taxon>Pterygota</taxon>
        <taxon>Neoptera</taxon>
        <taxon>Paraneoptera</taxon>
        <taxon>Hemiptera</taxon>
        <taxon>Heteroptera</taxon>
        <taxon>Panheteroptera</taxon>
        <taxon>Cimicomorpha</taxon>
        <taxon>Miridae</taxon>
        <taxon>Dicyphina</taxon>
        <taxon>Nesidiocoris</taxon>
    </lineage>
</organism>
<evidence type="ECO:0000313" key="7">
    <source>
        <dbReference type="Proteomes" id="UP000479000"/>
    </source>
</evidence>
<dbReference type="InterPro" id="IPR020845">
    <property type="entry name" value="AMP-binding_CS"/>
</dbReference>
<proteinExistence type="inferred from homology"/>
<comment type="similarity">
    <text evidence="2">Belongs to the ATP-dependent AMP-binding enzyme family.</text>
</comment>
<dbReference type="Pfam" id="PF13193">
    <property type="entry name" value="AMP-binding_C"/>
    <property type="match status" value="1"/>
</dbReference>
<dbReference type="GO" id="GO:0004467">
    <property type="term" value="F:long-chain fatty acid-CoA ligase activity"/>
    <property type="evidence" value="ECO:0007669"/>
    <property type="project" value="TreeGrafter"/>
</dbReference>
<dbReference type="PANTHER" id="PTHR24096:SF422">
    <property type="entry name" value="BCDNA.GH02901"/>
    <property type="match status" value="1"/>
</dbReference>
<accession>A0A6H5HEZ8</accession>
<evidence type="ECO:0000256" key="1">
    <source>
        <dbReference type="ARBA" id="ARBA00004275"/>
    </source>
</evidence>
<dbReference type="InterPro" id="IPR025110">
    <property type="entry name" value="AMP-bd_C"/>
</dbReference>
<sequence>MRLAAFSRLSGWTRKIKPLQKPFIRFRSSASDRQGEIIKSSFADVTWPACTIPELIWDQLDRWPDKIAVECGITGKNYSYVELQNLARQLAAALLKFGLRPDKSDVVTALMPNMPEYVVTIFGTMEAGLVFTGINPIYSPDAAGKVGESDVRRLRGDALDLNNTTLLPYSSGTTGLPKGVCLSHTNLTANVCQSSQAELNPIEPATKNYQDTVPLILPLFHIYGSVIVMMRPLLRGAKLITLPKFESASFLSTLEKNQNIVLHLVPPIILFLSSHPNVTDNHLERIKLTMTGGAPCSGDDILRLRQRKDHPIVQGYGMTESSPLLTQSPINSTKYASVGKVISNTEAKIVDTVGGKLLPPGETGELCFRGPQVMKGYHKKPEASAETIDSDGWLHTGDVGYVDDDGDFFVVDRIKELIKVKGFQVAPAELEGVLRGHPEIADAAVTALNCPRSGEVPIAFVIRKPNSKSNVSEKQLKEYVENKVAPYKQISKIVFLDQIPKSTTGKILRRQLKDMANKQYA</sequence>
<dbReference type="Pfam" id="PF00501">
    <property type="entry name" value="AMP-binding"/>
    <property type="match status" value="2"/>
</dbReference>
<evidence type="ECO:0008006" key="8">
    <source>
        <dbReference type="Google" id="ProtNLM"/>
    </source>
</evidence>
<evidence type="ECO:0000256" key="3">
    <source>
        <dbReference type="ARBA" id="ARBA00023140"/>
    </source>
</evidence>
<feature type="domain" description="AMP-binding enzyme C-terminal" evidence="5">
    <location>
        <begin position="429"/>
        <end position="506"/>
    </location>
</feature>
<gene>
    <name evidence="6" type="ORF">NTEN_LOCUS19690</name>
</gene>
<reference evidence="6 7" key="1">
    <citation type="submission" date="2020-02" db="EMBL/GenBank/DDBJ databases">
        <authorList>
            <person name="Ferguson B K."/>
        </authorList>
    </citation>
    <scope>NUCLEOTIDE SEQUENCE [LARGE SCALE GENOMIC DNA]</scope>
</reference>